<evidence type="ECO:0000256" key="2">
    <source>
        <dbReference type="ARBA" id="ARBA00022801"/>
    </source>
</evidence>
<name>A0A0J7XSQ3_9SPHN</name>
<keyword evidence="2" id="KW-0378">Hydrolase</keyword>
<feature type="region of interest" description="Disordered" evidence="3">
    <location>
        <begin position="105"/>
        <end position="134"/>
    </location>
</feature>
<dbReference type="InterPro" id="IPR014905">
    <property type="entry name" value="HIRAN"/>
</dbReference>
<proteinExistence type="predicted"/>
<dbReference type="AlphaFoldDB" id="A0A0J7XSQ3"/>
<dbReference type="PATRIC" id="fig|1420583.3.peg.2848"/>
<reference evidence="5 6" key="1">
    <citation type="journal article" date="2015" name="G3 (Bethesda)">
        <title>Insights into Ongoing Evolution of the Hexachlorocyclohexane Catabolic Pathway from Comparative Genomics of Ten Sphingomonadaceae Strains.</title>
        <authorList>
            <person name="Pearce S.L."/>
            <person name="Oakeshott J.G."/>
            <person name="Pandey G."/>
        </authorList>
    </citation>
    <scope>NUCLEOTIDE SEQUENCE [LARGE SCALE GENOMIC DNA]</scope>
    <source>
        <strain evidence="5 6">LL01</strain>
    </source>
</reference>
<dbReference type="STRING" id="1420583.V473_15260"/>
<feature type="compositionally biased region" description="Acidic residues" evidence="3">
    <location>
        <begin position="121"/>
        <end position="134"/>
    </location>
</feature>
<dbReference type="RefSeq" id="WP_148648404.1">
    <property type="nucleotide sequence ID" value="NZ_KQ130435.1"/>
</dbReference>
<gene>
    <name evidence="5" type="ORF">V473_15260</name>
</gene>
<evidence type="ECO:0000256" key="3">
    <source>
        <dbReference type="SAM" id="MobiDB-lite"/>
    </source>
</evidence>
<organism evidence="5 6">
    <name type="scientific">Sphingobium cupriresistens LL01</name>
    <dbReference type="NCBI Taxonomy" id="1420583"/>
    <lineage>
        <taxon>Bacteria</taxon>
        <taxon>Pseudomonadati</taxon>
        <taxon>Pseudomonadota</taxon>
        <taxon>Alphaproteobacteria</taxon>
        <taxon>Sphingomonadales</taxon>
        <taxon>Sphingomonadaceae</taxon>
        <taxon>Sphingobium</taxon>
    </lineage>
</organism>
<evidence type="ECO:0000313" key="6">
    <source>
        <dbReference type="Proteomes" id="UP000052232"/>
    </source>
</evidence>
<dbReference type="Gene3D" id="3.30.70.2330">
    <property type="match status" value="1"/>
</dbReference>
<dbReference type="GO" id="GO:0008270">
    <property type="term" value="F:zinc ion binding"/>
    <property type="evidence" value="ECO:0007669"/>
    <property type="project" value="InterPro"/>
</dbReference>
<protein>
    <recommendedName>
        <fullName evidence="4">HIRAN domain-containing protein</fullName>
    </recommendedName>
</protein>
<dbReference type="GO" id="GO:0003676">
    <property type="term" value="F:nucleic acid binding"/>
    <property type="evidence" value="ECO:0007669"/>
    <property type="project" value="InterPro"/>
</dbReference>
<keyword evidence="6" id="KW-1185">Reference proteome</keyword>
<accession>A0A0J7XSQ3</accession>
<dbReference type="Proteomes" id="UP000052232">
    <property type="component" value="Unassembled WGS sequence"/>
</dbReference>
<keyword evidence="1" id="KW-0479">Metal-binding</keyword>
<evidence type="ECO:0000313" key="5">
    <source>
        <dbReference type="EMBL" id="KMS54707.1"/>
    </source>
</evidence>
<dbReference type="GO" id="GO:0016818">
    <property type="term" value="F:hydrolase activity, acting on acid anhydrides, in phosphorus-containing anhydrides"/>
    <property type="evidence" value="ECO:0007669"/>
    <property type="project" value="InterPro"/>
</dbReference>
<dbReference type="EMBL" id="JACT01000003">
    <property type="protein sequence ID" value="KMS54707.1"/>
    <property type="molecule type" value="Genomic_DNA"/>
</dbReference>
<evidence type="ECO:0000256" key="1">
    <source>
        <dbReference type="ARBA" id="ARBA00022723"/>
    </source>
</evidence>
<feature type="domain" description="HIRAN" evidence="4">
    <location>
        <begin position="29"/>
        <end position="79"/>
    </location>
</feature>
<evidence type="ECO:0000259" key="4">
    <source>
        <dbReference type="Pfam" id="PF08797"/>
    </source>
</evidence>
<dbReference type="Pfam" id="PF08797">
    <property type="entry name" value="HIRAN"/>
    <property type="match status" value="1"/>
</dbReference>
<sequence>MRRLSLAVVGADHPNKSGPARRFEIAMCVAGEPIYLVPEPKNPVDPRAIAVYSARHIQIGYVRAERAQFIGTALSRGGLLAIFQEPARWGATIRVHLDGTTPVLPEAQDGRAYDWPPPGSDDADWWPDETYDDE</sequence>
<comment type="caution">
    <text evidence="5">The sequence shown here is derived from an EMBL/GenBank/DDBJ whole genome shotgun (WGS) entry which is preliminary data.</text>
</comment>